<keyword evidence="2" id="KW-0645">Protease</keyword>
<dbReference type="Pfam" id="PF08239">
    <property type="entry name" value="SH3_3"/>
    <property type="match status" value="1"/>
</dbReference>
<dbReference type="SUPFAM" id="SSF54001">
    <property type="entry name" value="Cysteine proteinases"/>
    <property type="match status" value="1"/>
</dbReference>
<dbReference type="EMBL" id="BMFD01000005">
    <property type="protein sequence ID" value="GGC38935.1"/>
    <property type="molecule type" value="Genomic_DNA"/>
</dbReference>
<dbReference type="PROSITE" id="PS51935">
    <property type="entry name" value="NLPC_P60"/>
    <property type="match status" value="1"/>
</dbReference>
<feature type="signal peptide" evidence="5">
    <location>
        <begin position="1"/>
        <end position="20"/>
    </location>
</feature>
<evidence type="ECO:0000256" key="1">
    <source>
        <dbReference type="ARBA" id="ARBA00007074"/>
    </source>
</evidence>
<evidence type="ECO:0000256" key="4">
    <source>
        <dbReference type="ARBA" id="ARBA00022807"/>
    </source>
</evidence>
<dbReference type="PANTHER" id="PTHR47053:SF1">
    <property type="entry name" value="MUREIN DD-ENDOPEPTIDASE MEPH-RELATED"/>
    <property type="match status" value="1"/>
</dbReference>
<comment type="caution">
    <text evidence="7">The sequence shown here is derived from an EMBL/GenBank/DDBJ whole genome shotgun (WGS) entry which is preliminary data.</text>
</comment>
<name>A0ABQ1MGU6_9BACT</name>
<accession>A0ABQ1MGU6</accession>
<proteinExistence type="inferred from homology"/>
<evidence type="ECO:0000313" key="8">
    <source>
        <dbReference type="Proteomes" id="UP000635885"/>
    </source>
</evidence>
<gene>
    <name evidence="7" type="ORF">GCM10010993_17120</name>
</gene>
<keyword evidence="4" id="KW-0788">Thiol protease</keyword>
<evidence type="ECO:0000256" key="3">
    <source>
        <dbReference type="ARBA" id="ARBA00022801"/>
    </source>
</evidence>
<dbReference type="Gene3D" id="3.90.1720.10">
    <property type="entry name" value="endopeptidase domain like (from Nostoc punctiforme)"/>
    <property type="match status" value="1"/>
</dbReference>
<feature type="domain" description="NlpC/P60" evidence="6">
    <location>
        <begin position="239"/>
        <end position="373"/>
    </location>
</feature>
<dbReference type="RefSeq" id="WP_188441794.1">
    <property type="nucleotide sequence ID" value="NZ_BMFD01000005.1"/>
</dbReference>
<dbReference type="PANTHER" id="PTHR47053">
    <property type="entry name" value="MUREIN DD-ENDOPEPTIDASE MEPH-RELATED"/>
    <property type="match status" value="1"/>
</dbReference>
<comment type="similarity">
    <text evidence="1">Belongs to the peptidase C40 family.</text>
</comment>
<sequence>MKSILKSALLLFLISFYLVACSQEKKTDVNQVIETFKTQYAPDKRVALWDIQWDGKNLTGETNLENPLTSFLTSLDSAGVEYQNQIKLLPDGELEGKEYAIVTISVGNIRSEPKHSAELATQATMGTPLSVLKKQDTWYLIQTPEGYISWIDAAGIALMTEQEINAWYQKEKAVFTPLFGHVFASESEAEIVSDLVAGNILIAQNEFQNHLEILLPDGRSGFVRKDQMMPYEEWLATRKTSPEKLIQTAKSMMGVPYLWGGTSVKGVDCSGFTKTIYFLNGEIIPRDASQQVHEGEEIDVNKNWENLEVGDLLFFGSKATADSKERVVHVGMWIGNNSFIHSRGRVRISSFDPASPDYDEYELNRYLRTKRIIGKESKNIRNIEGLFESIPNS</sequence>
<dbReference type="Proteomes" id="UP000635885">
    <property type="component" value="Unassembled WGS sequence"/>
</dbReference>
<organism evidence="7 8">
    <name type="scientific">Belliella aquatica</name>
    <dbReference type="NCBI Taxonomy" id="1323734"/>
    <lineage>
        <taxon>Bacteria</taxon>
        <taxon>Pseudomonadati</taxon>
        <taxon>Bacteroidota</taxon>
        <taxon>Cytophagia</taxon>
        <taxon>Cytophagales</taxon>
        <taxon>Cyclobacteriaceae</taxon>
        <taxon>Belliella</taxon>
    </lineage>
</organism>
<keyword evidence="3" id="KW-0378">Hydrolase</keyword>
<dbReference type="Gene3D" id="2.30.30.40">
    <property type="entry name" value="SH3 Domains"/>
    <property type="match status" value="2"/>
</dbReference>
<evidence type="ECO:0000259" key="6">
    <source>
        <dbReference type="PROSITE" id="PS51935"/>
    </source>
</evidence>
<dbReference type="Pfam" id="PF00877">
    <property type="entry name" value="NLPC_P60"/>
    <property type="match status" value="1"/>
</dbReference>
<dbReference type="InterPro" id="IPR038765">
    <property type="entry name" value="Papain-like_cys_pep_sf"/>
</dbReference>
<evidence type="ECO:0000256" key="5">
    <source>
        <dbReference type="SAM" id="SignalP"/>
    </source>
</evidence>
<dbReference type="InterPro" id="IPR051202">
    <property type="entry name" value="Peptidase_C40"/>
</dbReference>
<dbReference type="InterPro" id="IPR003646">
    <property type="entry name" value="SH3-like_bac-type"/>
</dbReference>
<evidence type="ECO:0000256" key="2">
    <source>
        <dbReference type="ARBA" id="ARBA00022670"/>
    </source>
</evidence>
<keyword evidence="5" id="KW-0732">Signal</keyword>
<dbReference type="InterPro" id="IPR000064">
    <property type="entry name" value="NLP_P60_dom"/>
</dbReference>
<keyword evidence="8" id="KW-1185">Reference proteome</keyword>
<protein>
    <submittedName>
        <fullName evidence="7">Cytochrome c</fullName>
    </submittedName>
</protein>
<feature type="chain" id="PRO_5045241662" evidence="5">
    <location>
        <begin position="21"/>
        <end position="393"/>
    </location>
</feature>
<reference evidence="8" key="1">
    <citation type="journal article" date="2019" name="Int. J. Syst. Evol. Microbiol.">
        <title>The Global Catalogue of Microorganisms (GCM) 10K type strain sequencing project: providing services to taxonomists for standard genome sequencing and annotation.</title>
        <authorList>
            <consortium name="The Broad Institute Genomics Platform"/>
            <consortium name="The Broad Institute Genome Sequencing Center for Infectious Disease"/>
            <person name="Wu L."/>
            <person name="Ma J."/>
        </authorList>
    </citation>
    <scope>NUCLEOTIDE SEQUENCE [LARGE SCALE GENOMIC DNA]</scope>
    <source>
        <strain evidence="8">CGMCC 1.12479</strain>
    </source>
</reference>
<evidence type="ECO:0000313" key="7">
    <source>
        <dbReference type="EMBL" id="GGC38935.1"/>
    </source>
</evidence>